<dbReference type="EMBL" id="CAJVCH010207552">
    <property type="protein sequence ID" value="CAG7731186.1"/>
    <property type="molecule type" value="Genomic_DNA"/>
</dbReference>
<feature type="compositionally biased region" description="Low complexity" evidence="1">
    <location>
        <begin position="43"/>
        <end position="52"/>
    </location>
</feature>
<evidence type="ECO:0000313" key="2">
    <source>
        <dbReference type="EMBL" id="CAG7731186.1"/>
    </source>
</evidence>
<proteinExistence type="predicted"/>
<accession>A0A8J2KTM3</accession>
<protein>
    <submittedName>
        <fullName evidence="2">Uncharacterized protein</fullName>
    </submittedName>
</protein>
<comment type="caution">
    <text evidence="2">The sequence shown here is derived from an EMBL/GenBank/DDBJ whole genome shotgun (WGS) entry which is preliminary data.</text>
</comment>
<evidence type="ECO:0000313" key="3">
    <source>
        <dbReference type="Proteomes" id="UP000708208"/>
    </source>
</evidence>
<reference evidence="2" key="1">
    <citation type="submission" date="2021-06" db="EMBL/GenBank/DDBJ databases">
        <authorList>
            <person name="Hodson N. C."/>
            <person name="Mongue J. A."/>
            <person name="Jaron S. K."/>
        </authorList>
    </citation>
    <scope>NUCLEOTIDE SEQUENCE</scope>
</reference>
<keyword evidence="3" id="KW-1185">Reference proteome</keyword>
<feature type="non-terminal residue" evidence="2">
    <location>
        <position position="52"/>
    </location>
</feature>
<evidence type="ECO:0000256" key="1">
    <source>
        <dbReference type="SAM" id="MobiDB-lite"/>
    </source>
</evidence>
<sequence>GGGRGGRGGGRGGFNRDGGGGFGNRDIAPAQVAADEDWDNPGSSSSTAAPSS</sequence>
<feature type="compositionally biased region" description="Gly residues" evidence="1">
    <location>
        <begin position="1"/>
        <end position="23"/>
    </location>
</feature>
<feature type="non-terminal residue" evidence="2">
    <location>
        <position position="1"/>
    </location>
</feature>
<organism evidence="2 3">
    <name type="scientific">Allacma fusca</name>
    <dbReference type="NCBI Taxonomy" id="39272"/>
    <lineage>
        <taxon>Eukaryota</taxon>
        <taxon>Metazoa</taxon>
        <taxon>Ecdysozoa</taxon>
        <taxon>Arthropoda</taxon>
        <taxon>Hexapoda</taxon>
        <taxon>Collembola</taxon>
        <taxon>Symphypleona</taxon>
        <taxon>Sminthuridae</taxon>
        <taxon>Allacma</taxon>
    </lineage>
</organism>
<dbReference type="Proteomes" id="UP000708208">
    <property type="component" value="Unassembled WGS sequence"/>
</dbReference>
<name>A0A8J2KTM3_9HEXA</name>
<gene>
    <name evidence="2" type="ORF">AFUS01_LOCUS19792</name>
</gene>
<feature type="region of interest" description="Disordered" evidence="1">
    <location>
        <begin position="1"/>
        <end position="52"/>
    </location>
</feature>
<dbReference type="AlphaFoldDB" id="A0A8J2KTM3"/>